<dbReference type="GO" id="GO:0046872">
    <property type="term" value="F:metal ion binding"/>
    <property type="evidence" value="ECO:0007669"/>
    <property type="project" value="UniProtKB-UniRule"/>
</dbReference>
<evidence type="ECO:0000256" key="13">
    <source>
        <dbReference type="ARBA" id="ARBA00023075"/>
    </source>
</evidence>
<organism evidence="22">
    <name type="scientific">Bufo gargarizans</name>
    <name type="common">Asian toad</name>
    <name type="synonym">Bufo bufo gargarizans</name>
    <dbReference type="NCBI Taxonomy" id="30331"/>
    <lineage>
        <taxon>Eukaryota</taxon>
        <taxon>Metazoa</taxon>
        <taxon>Chordata</taxon>
        <taxon>Craniata</taxon>
        <taxon>Vertebrata</taxon>
        <taxon>Euteleostomi</taxon>
        <taxon>Amphibia</taxon>
        <taxon>Batrachia</taxon>
        <taxon>Anura</taxon>
        <taxon>Neobatrachia</taxon>
        <taxon>Hyloidea</taxon>
        <taxon>Bufonidae</taxon>
        <taxon>Bufo</taxon>
    </lineage>
</organism>
<evidence type="ECO:0000256" key="16">
    <source>
        <dbReference type="ARBA" id="ARBA00061233"/>
    </source>
</evidence>
<dbReference type="PANTHER" id="PTHR19271">
    <property type="entry name" value="CYTOCHROME B"/>
    <property type="match status" value="1"/>
</dbReference>
<feature type="binding site" description="axial binding residue" evidence="18">
    <location>
        <position position="183"/>
    </location>
    <ligand>
        <name>heme b</name>
        <dbReference type="ChEBI" id="CHEBI:60344"/>
        <label>b562</label>
    </ligand>
    <ligandPart>
        <name>Fe</name>
        <dbReference type="ChEBI" id="CHEBI:18248"/>
    </ligandPart>
</feature>
<dbReference type="CDD" id="cd00290">
    <property type="entry name" value="cytochrome_b_C"/>
    <property type="match status" value="1"/>
</dbReference>
<dbReference type="GO" id="GO:0006122">
    <property type="term" value="P:mitochondrial electron transport, ubiquinol to cytochrome c"/>
    <property type="evidence" value="ECO:0007669"/>
    <property type="project" value="TreeGrafter"/>
</dbReference>
<dbReference type="InterPro" id="IPR030689">
    <property type="entry name" value="Cytochrome_b"/>
</dbReference>
<feature type="transmembrane region" description="Helical" evidence="19">
    <location>
        <begin position="31"/>
        <end position="57"/>
    </location>
</feature>
<dbReference type="CDD" id="cd00284">
    <property type="entry name" value="Cytochrome_b_N"/>
    <property type="match status" value="1"/>
</dbReference>
<keyword evidence="13" id="KW-0830">Ubiquinone</keyword>
<evidence type="ECO:0000256" key="18">
    <source>
        <dbReference type="PIRSR" id="PIRSR038885-2"/>
    </source>
</evidence>
<evidence type="ECO:0000256" key="17">
    <source>
        <dbReference type="PIRSR" id="PIRSR038885-1"/>
    </source>
</evidence>
<dbReference type="Pfam" id="PF00033">
    <property type="entry name" value="Cytochrome_B"/>
    <property type="match status" value="1"/>
</dbReference>
<dbReference type="AlphaFoldDB" id="A0A8G0YI00"/>
<comment type="function">
    <text evidence="1 19">Component of the ubiquinol-cytochrome c reductase complex (complex III or cytochrome b-c1 complex) that is part of the mitochondrial respiratory chain. The b-c1 complex mediates electron transfer from ubiquinol to cytochrome c. Contributes to the generation of a proton gradient across the mitochondrial membrane that is then used for ATP synthesis.</text>
</comment>
<dbReference type="InterPro" id="IPR048260">
    <property type="entry name" value="Cytochrome_b_C_euk/bac"/>
</dbReference>
<dbReference type="InterPro" id="IPR005797">
    <property type="entry name" value="Cyt_b/b6_N"/>
</dbReference>
<dbReference type="InterPro" id="IPR005798">
    <property type="entry name" value="Cyt_b/b6_C"/>
</dbReference>
<name>A0A8G0YI00_BUFGR</name>
<evidence type="ECO:0000256" key="6">
    <source>
        <dbReference type="ARBA" id="ARBA00022660"/>
    </source>
</evidence>
<feature type="transmembrane region" description="Helical" evidence="19">
    <location>
        <begin position="114"/>
        <end position="134"/>
    </location>
</feature>
<dbReference type="EMBL" id="MT584384">
    <property type="protein sequence ID" value="QYY47832.1"/>
    <property type="molecule type" value="Genomic_DNA"/>
</dbReference>
<keyword evidence="5 18" id="KW-0349">Heme</keyword>
<comment type="similarity">
    <text evidence="16 19">Belongs to the cytochrome b family.</text>
</comment>
<protein>
    <recommendedName>
        <fullName evidence="3 19">Cytochrome b</fullName>
    </recommendedName>
</protein>
<evidence type="ECO:0000259" key="20">
    <source>
        <dbReference type="PROSITE" id="PS51002"/>
    </source>
</evidence>
<dbReference type="Pfam" id="PF00032">
    <property type="entry name" value="Cytochrom_B_C"/>
    <property type="match status" value="1"/>
</dbReference>
<evidence type="ECO:0000259" key="21">
    <source>
        <dbReference type="PROSITE" id="PS51003"/>
    </source>
</evidence>
<keyword evidence="14 19" id="KW-0496">Mitochondrion</keyword>
<keyword evidence="6 19" id="KW-0679">Respiratory chain</keyword>
<dbReference type="GO" id="GO:0045275">
    <property type="term" value="C:respiratory chain complex III"/>
    <property type="evidence" value="ECO:0007669"/>
    <property type="project" value="InterPro"/>
</dbReference>
<dbReference type="InterPro" id="IPR036150">
    <property type="entry name" value="Cyt_b/b6_C_sf"/>
</dbReference>
<evidence type="ECO:0000256" key="2">
    <source>
        <dbReference type="ARBA" id="ARBA00004448"/>
    </source>
</evidence>
<dbReference type="SUPFAM" id="SSF81342">
    <property type="entry name" value="Transmembrane di-heme cytochromes"/>
    <property type="match status" value="1"/>
</dbReference>
<keyword evidence="15 19" id="KW-0472">Membrane</keyword>
<feature type="transmembrane region" description="Helical" evidence="19">
    <location>
        <begin position="179"/>
        <end position="201"/>
    </location>
</feature>
<keyword evidence="11 19" id="KW-1133">Transmembrane helix</keyword>
<feature type="transmembrane region" description="Helical" evidence="19">
    <location>
        <begin position="230"/>
        <end position="251"/>
    </location>
</feature>
<feature type="binding site" description="axial binding residue" evidence="18">
    <location>
        <position position="197"/>
    </location>
    <ligand>
        <name>heme b</name>
        <dbReference type="ChEBI" id="CHEBI:60344"/>
        <label>b566</label>
    </ligand>
    <ligandPart>
        <name>Fe</name>
        <dbReference type="ChEBI" id="CHEBI:18248"/>
    </ligandPart>
</feature>
<evidence type="ECO:0000256" key="12">
    <source>
        <dbReference type="ARBA" id="ARBA00023004"/>
    </source>
</evidence>
<feature type="domain" description="Cytochrome b/b6 C-terminal region profile" evidence="21">
    <location>
        <begin position="211"/>
        <end position="381"/>
    </location>
</feature>
<evidence type="ECO:0000256" key="9">
    <source>
        <dbReference type="ARBA" id="ARBA00022792"/>
    </source>
</evidence>
<feature type="transmembrane region" description="Helical" evidence="19">
    <location>
        <begin position="78"/>
        <end position="99"/>
    </location>
</feature>
<comment type="cofactor">
    <cofactor evidence="18">
        <name>heme</name>
        <dbReference type="ChEBI" id="CHEBI:30413"/>
    </cofactor>
    <text evidence="18">Binds 2 heme groups non-covalently.</text>
</comment>
<comment type="subcellular location">
    <subcellularLocation>
        <location evidence="2">Mitochondrion inner membrane</location>
        <topology evidence="2">Multi-pass membrane protein</topology>
    </subcellularLocation>
</comment>
<feature type="binding site" evidence="17">
    <location>
        <position position="202"/>
    </location>
    <ligand>
        <name>a ubiquinone</name>
        <dbReference type="ChEBI" id="CHEBI:16389"/>
    </ligand>
</feature>
<dbReference type="FunFam" id="1.20.810.10:FF:000002">
    <property type="entry name" value="Cytochrome b"/>
    <property type="match status" value="1"/>
</dbReference>
<keyword evidence="12 18" id="KW-0408">Iron</keyword>
<feature type="binding site" description="axial binding residue" evidence="18">
    <location>
        <position position="98"/>
    </location>
    <ligand>
        <name>heme b</name>
        <dbReference type="ChEBI" id="CHEBI:60344"/>
        <label>b566</label>
    </ligand>
    <ligandPart>
        <name>Fe</name>
        <dbReference type="ChEBI" id="CHEBI:18248"/>
    </ligandPart>
</feature>
<gene>
    <name evidence="22" type="primary">cytb</name>
</gene>
<dbReference type="InterPro" id="IPR016174">
    <property type="entry name" value="Di-haem_cyt_TM"/>
</dbReference>
<evidence type="ECO:0000256" key="11">
    <source>
        <dbReference type="ARBA" id="ARBA00022989"/>
    </source>
</evidence>
<feature type="transmembrane region" description="Helical" evidence="19">
    <location>
        <begin position="141"/>
        <end position="159"/>
    </location>
</feature>
<accession>A0A8G0YI00</accession>
<evidence type="ECO:0000256" key="3">
    <source>
        <dbReference type="ARBA" id="ARBA00013531"/>
    </source>
</evidence>
<keyword evidence="8 18" id="KW-0479">Metal-binding</keyword>
<dbReference type="InterPro" id="IPR048259">
    <property type="entry name" value="Cytochrome_b_N_euk/bac"/>
</dbReference>
<dbReference type="GO" id="GO:0008121">
    <property type="term" value="F:quinol-cytochrome-c reductase activity"/>
    <property type="evidence" value="ECO:0007669"/>
    <property type="project" value="InterPro"/>
</dbReference>
<evidence type="ECO:0000256" key="15">
    <source>
        <dbReference type="ARBA" id="ARBA00023136"/>
    </source>
</evidence>
<evidence type="ECO:0000313" key="22">
    <source>
        <dbReference type="EMBL" id="QYY47832.1"/>
    </source>
</evidence>
<dbReference type="PROSITE" id="PS51003">
    <property type="entry name" value="CYTB_CTER"/>
    <property type="match status" value="1"/>
</dbReference>
<proteinExistence type="inferred from homology"/>
<evidence type="ECO:0000256" key="19">
    <source>
        <dbReference type="RuleBase" id="RU362117"/>
    </source>
</evidence>
<evidence type="ECO:0000256" key="10">
    <source>
        <dbReference type="ARBA" id="ARBA00022982"/>
    </source>
</evidence>
<keyword evidence="10 19" id="KW-0249">Electron transport</keyword>
<evidence type="ECO:0000256" key="5">
    <source>
        <dbReference type="ARBA" id="ARBA00022617"/>
    </source>
</evidence>
<feature type="binding site" description="axial binding residue" evidence="18">
    <location>
        <position position="84"/>
    </location>
    <ligand>
        <name>heme b</name>
        <dbReference type="ChEBI" id="CHEBI:60344"/>
        <label>b562</label>
    </ligand>
    <ligandPart>
        <name>Fe</name>
        <dbReference type="ChEBI" id="CHEBI:18248"/>
    </ligandPart>
</feature>
<evidence type="ECO:0000256" key="8">
    <source>
        <dbReference type="ARBA" id="ARBA00022723"/>
    </source>
</evidence>
<keyword evidence="7 19" id="KW-0812">Transmembrane</keyword>
<feature type="transmembrane region" description="Helical" evidence="19">
    <location>
        <begin position="320"/>
        <end position="339"/>
    </location>
</feature>
<keyword evidence="9" id="KW-0999">Mitochondrion inner membrane</keyword>
<feature type="transmembrane region" description="Helical" evidence="19">
    <location>
        <begin position="289"/>
        <end position="308"/>
    </location>
</feature>
<dbReference type="SUPFAM" id="SSF81648">
    <property type="entry name" value="a domain/subunit of cytochrome bc1 complex (Ubiquinol-cytochrome c reductase)"/>
    <property type="match status" value="1"/>
</dbReference>
<dbReference type="PIRSF" id="PIRSF038885">
    <property type="entry name" value="COB"/>
    <property type="match status" value="1"/>
</dbReference>
<evidence type="ECO:0000256" key="7">
    <source>
        <dbReference type="ARBA" id="ARBA00022692"/>
    </source>
</evidence>
<dbReference type="Gene3D" id="1.20.810.10">
    <property type="entry name" value="Cytochrome Bc1 Complex, Chain C"/>
    <property type="match status" value="1"/>
</dbReference>
<feature type="transmembrane region" description="Helical" evidence="19">
    <location>
        <begin position="351"/>
        <end position="372"/>
    </location>
</feature>
<dbReference type="GO" id="GO:0005743">
    <property type="term" value="C:mitochondrial inner membrane"/>
    <property type="evidence" value="ECO:0007669"/>
    <property type="project" value="UniProtKB-SubCell"/>
</dbReference>
<dbReference type="PANTHER" id="PTHR19271:SF16">
    <property type="entry name" value="CYTOCHROME B"/>
    <property type="match status" value="1"/>
</dbReference>
<dbReference type="PROSITE" id="PS51002">
    <property type="entry name" value="CYTB_NTER"/>
    <property type="match status" value="1"/>
</dbReference>
<sequence length="381" mass="42655">MAPVLRKTHPLVKIINNSFIDLPAPVNLSSLWNFGSLLGVCLIAQIVTGLFLAMHYTADTSMAFSSVAHICRDVNNGWLLRNLHANGASFFFICIYLHIGRGMYYGSFLFKETWNIGVILLFLVMATAFVGYVLPWGQMSFWGATVITNLLSAAPYIGTELVQWIWGGFSVDNAALTRFFTFHFILPFVIAGASMLHLLFLHQTGSSNPTGLNPNFDKIPFHAYYSYKDLFGFAIMLALLALLSTFAPNLLGDPDNFTPANPLVTPPHIKPEWYFLFAYAILRSIPNKLGGVLALLFSIMILFLMPFLHTSKQRTLMFRPLAKLFFWTLVANTLILTWIGGQPVEDPFVMIGQLASISYFSIFIIFIPLLGLTENKLTQLN</sequence>
<evidence type="ECO:0000256" key="4">
    <source>
        <dbReference type="ARBA" id="ARBA00022448"/>
    </source>
</evidence>
<comment type="cofactor">
    <cofactor evidence="19">
        <name>heme b</name>
        <dbReference type="ChEBI" id="CHEBI:60344"/>
    </cofactor>
    <text evidence="19">Binds 2 heme groups non-covalently.</text>
</comment>
<feature type="domain" description="Cytochrome b/b6 N-terminal region profile" evidence="20">
    <location>
        <begin position="1"/>
        <end position="210"/>
    </location>
</feature>
<evidence type="ECO:0000256" key="1">
    <source>
        <dbReference type="ARBA" id="ARBA00002566"/>
    </source>
</evidence>
<reference evidence="22" key="1">
    <citation type="submission" date="2020-06" db="EMBL/GenBank/DDBJ databases">
        <title>Phylogeographic study of the Bufo gargarizans species complex, with emphasis on Northeast Asia.</title>
        <authorList>
            <person name="Lee C.-H."/>
            <person name="Fong J.J."/>
            <person name="Jiang J.-P."/>
            <person name="Li P.-P."/>
            <person name="Waldman B."/>
            <person name="Chong J.R."/>
            <person name="Lee H."/>
            <person name="Min M.-S."/>
        </authorList>
    </citation>
    <scope>NUCLEOTIDE SEQUENCE</scope>
    <source>
        <strain evidence="22">Cb30</strain>
    </source>
</reference>
<evidence type="ECO:0000256" key="14">
    <source>
        <dbReference type="ARBA" id="ARBA00023128"/>
    </source>
</evidence>
<dbReference type="InterPro" id="IPR027387">
    <property type="entry name" value="Cytb/b6-like_sf"/>
</dbReference>
<keyword evidence="4 19" id="KW-0813">Transport</keyword>
<geneLocation type="mitochondrion" evidence="22"/>
<dbReference type="GO" id="GO:0016491">
    <property type="term" value="F:oxidoreductase activity"/>
    <property type="evidence" value="ECO:0007669"/>
    <property type="project" value="UniProtKB-UniRule"/>
</dbReference>